<organism evidence="2 3">
    <name type="scientific">Penicillium patulum</name>
    <name type="common">Penicillium griseofulvum</name>
    <dbReference type="NCBI Taxonomy" id="5078"/>
    <lineage>
        <taxon>Eukaryota</taxon>
        <taxon>Fungi</taxon>
        <taxon>Dikarya</taxon>
        <taxon>Ascomycota</taxon>
        <taxon>Pezizomycotina</taxon>
        <taxon>Eurotiomycetes</taxon>
        <taxon>Eurotiomycetidae</taxon>
        <taxon>Eurotiales</taxon>
        <taxon>Aspergillaceae</taxon>
        <taxon>Penicillium</taxon>
    </lineage>
</organism>
<comment type="caution">
    <text evidence="2">The sequence shown here is derived from an EMBL/GenBank/DDBJ whole genome shotgun (WGS) entry which is preliminary data.</text>
</comment>
<dbReference type="PANTHER" id="PTHR19959">
    <property type="entry name" value="KINESIN LIGHT CHAIN"/>
    <property type="match status" value="1"/>
</dbReference>
<dbReference type="Gene3D" id="1.25.40.10">
    <property type="entry name" value="Tetratricopeptide repeat domain"/>
    <property type="match status" value="3"/>
</dbReference>
<gene>
    <name evidence="2" type="ORF">PGRI_089220</name>
</gene>
<keyword evidence="3" id="KW-1185">Reference proteome</keyword>
<dbReference type="OMA" id="RAKENCL"/>
<evidence type="ECO:0000313" key="2">
    <source>
        <dbReference type="EMBL" id="KXG51529.1"/>
    </source>
</evidence>
<evidence type="ECO:0000313" key="3">
    <source>
        <dbReference type="Proteomes" id="UP000070168"/>
    </source>
</evidence>
<dbReference type="InterPro" id="IPR011990">
    <property type="entry name" value="TPR-like_helical_dom_sf"/>
</dbReference>
<dbReference type="Proteomes" id="UP000070168">
    <property type="component" value="Unassembled WGS sequence"/>
</dbReference>
<protein>
    <submittedName>
        <fullName evidence="2">Tetratricopeptide-like helical</fullName>
    </submittedName>
</protein>
<dbReference type="STRING" id="5078.A0A135LRI6"/>
<sequence>MDELQEAVRLAQTALDATPKDHPDLPLRLSSLAYALAAQYNRNGNLEDLHEAIRLSRAAIDATPDDDPDLPHWIGELGAHLLPRYLRTGDLSDLQDAVGHMRRCVDATPKDDEYLALRLNNLASALSMRYDRTGNLEDVQEAIPLAQRAVDTTPEDDPDLPHWLNQLGIALSYRYDRIGNWDDLQEAVRLLRKSVDFTEKEDPALPNRLLNLTGNLSTQYSRTSNLEDLNEAIRLAETAVDVTPEDHPDLPSQINNLAEHLSSRYNHTGNSEDIHKAIRLAETALDDTPKDHPELAARLSTLATYLSTRYEGEGDPDDLQRAILAGQRSIDVTPKDHPDLAFRFGNLAGIYSTGYEQTGNFEDLQEAVRLGQMSLDITPKDHVKLASRLNNLGIYLSTRYDRTGDLSDLQQAIRLGKRAVSTTPRDNHPDVALFSITLATNLSTRYDRTGDLDDLHEAVRLAEAAIDIIPDNHADVEHWLHSLSVFLSTRYHRTGDVKDLEEAIRLAKRAVATTPEGYPDLENRLINLASNLATRFEQSETSDLDDIQQAIQLTQRAVDSTPEDNPDSPHWLNNLAIYISKRYKRTGNLADLQEAIPVAQKAVDNTPEDHPDLAPWLNNLAIYLSIRYEHTHQQNDKAAALKHFSQSLDSNNATPRHRIEAARRAIDLLVPDGDFDRAQLLAGKALDLLPLVCSRYLSREDQQYAIQQMSGLAADASSLLLRTDNDPARALEYLEHGRGLIIGYLIDSRGDISDLSTKHPKEANEFDRLRHKAFMPIQQEVQLEARRQLLEEREDAVARLENCLEDIRRLEGFDRFLLPPSSEALQANATDGPIVVVNVTSISSDALIVRPSGIKHIPLPNFDISKANQYRSWGLTRSPSRLIELKEKGGPSTFEKLLRDLWSDCVRLVLDELGFLYPTSDTLPRIWWIGTGLAASLPFHAAGDHSPGSLENALSCVLSSYTPSIKMLQFAREKTRTLNTQSVLLVTMPKTPGEDDLPGVMAESQAIQEAVTTPHTVKSLIQPSAENVLHGLQDCSIAHFACHGSSDMNDPSNSFLALQGQDSVDRLTVKKISESHMKQAWLAYLSACSTAENQTSALADEALHLASGFQVAGFAHTVGSMWSSNDEICVQVAAIFYRELIAEGGLVEGNRAVATALHTAVMTVREENLGRPYLWAQYVHFGA</sequence>
<dbReference type="AlphaFoldDB" id="A0A135LRI6"/>
<evidence type="ECO:0000259" key="1">
    <source>
        <dbReference type="Pfam" id="PF12770"/>
    </source>
</evidence>
<dbReference type="GeneID" id="63711935"/>
<name>A0A135LRI6_PENPA</name>
<dbReference type="RefSeq" id="XP_040650065.1">
    <property type="nucleotide sequence ID" value="XM_040796635.1"/>
</dbReference>
<reference evidence="2 3" key="1">
    <citation type="journal article" date="2016" name="BMC Genomics">
        <title>Genome sequencing and secondary metabolism of the postharvest pathogen Penicillium griseofulvum.</title>
        <authorList>
            <person name="Banani H."/>
            <person name="Marcet-Houben M."/>
            <person name="Ballester A.R."/>
            <person name="Abbruscato P."/>
            <person name="Gonzalez-Candelas L."/>
            <person name="Gabaldon T."/>
            <person name="Spadaro D."/>
        </authorList>
    </citation>
    <scope>NUCLEOTIDE SEQUENCE [LARGE SCALE GENOMIC DNA]</scope>
    <source>
        <strain evidence="2 3">PG3</strain>
    </source>
</reference>
<dbReference type="InterPro" id="IPR024983">
    <property type="entry name" value="CHAT_dom"/>
</dbReference>
<dbReference type="InterPro" id="IPR012344">
    <property type="entry name" value="Matrix_HIV/RSV_N"/>
</dbReference>
<proteinExistence type="predicted"/>
<dbReference type="OrthoDB" id="9991317at2759"/>
<dbReference type="Pfam" id="PF13374">
    <property type="entry name" value="TPR_10"/>
    <property type="match status" value="4"/>
</dbReference>
<dbReference type="EMBL" id="LHQR01000029">
    <property type="protein sequence ID" value="KXG51529.1"/>
    <property type="molecule type" value="Genomic_DNA"/>
</dbReference>
<dbReference type="SUPFAM" id="SSF81901">
    <property type="entry name" value="HCP-like"/>
    <property type="match status" value="3"/>
</dbReference>
<feature type="domain" description="CHAT" evidence="1">
    <location>
        <begin position="896"/>
        <end position="1182"/>
    </location>
</feature>
<accession>A0A135LRI6</accession>
<dbReference type="PANTHER" id="PTHR19959:SF119">
    <property type="entry name" value="FUNGAL LIPASE-LIKE DOMAIN-CONTAINING PROTEIN"/>
    <property type="match status" value="1"/>
</dbReference>
<dbReference type="Gene3D" id="1.10.150.90">
    <property type="entry name" value="Immunodeficiency lentiviruses, gag gene matrix protein p17"/>
    <property type="match status" value="2"/>
</dbReference>
<dbReference type="Pfam" id="PF12770">
    <property type="entry name" value="CHAT"/>
    <property type="match status" value="1"/>
</dbReference>